<evidence type="ECO:0000256" key="1">
    <source>
        <dbReference type="SAM" id="MobiDB-lite"/>
    </source>
</evidence>
<dbReference type="EMBL" id="PXYW01000016">
    <property type="protein sequence ID" value="PSR33819.1"/>
    <property type="molecule type" value="Genomic_DNA"/>
</dbReference>
<protein>
    <recommendedName>
        <fullName evidence="2">DUF6922 domain-containing protein</fullName>
    </recommendedName>
</protein>
<name>A0A2T2XH52_9FIRM</name>
<reference evidence="3 4" key="1">
    <citation type="journal article" date="2014" name="BMC Genomics">
        <title>Comparison of environmental and isolate Sulfobacillus genomes reveals diverse carbon, sulfur, nitrogen, and hydrogen metabolisms.</title>
        <authorList>
            <person name="Justice N.B."/>
            <person name="Norman A."/>
            <person name="Brown C.T."/>
            <person name="Singh A."/>
            <person name="Thomas B.C."/>
            <person name="Banfield J.F."/>
        </authorList>
    </citation>
    <scope>NUCLEOTIDE SEQUENCE [LARGE SCALE GENOMIC DNA]</scope>
    <source>
        <strain evidence="3">AMDSBA4</strain>
    </source>
</reference>
<dbReference type="AlphaFoldDB" id="A0A2T2XH52"/>
<dbReference type="Proteomes" id="UP000242972">
    <property type="component" value="Unassembled WGS sequence"/>
</dbReference>
<sequence length="112" mass="13148">MRLPPKIQRLFYRYHADRLDPNHHAAIIIPTVLADGDLPDWNWLFAVYGWDTIRHWIQAPGHAASLPPPLEWFWTAVLLDSPQETPRWSGGNARRQVPQDALPHWFPDDLRR</sequence>
<feature type="region of interest" description="Disordered" evidence="1">
    <location>
        <begin position="85"/>
        <end position="112"/>
    </location>
</feature>
<dbReference type="Pfam" id="PF21956">
    <property type="entry name" value="DUF6922"/>
    <property type="match status" value="1"/>
</dbReference>
<evidence type="ECO:0000259" key="2">
    <source>
        <dbReference type="Pfam" id="PF21956"/>
    </source>
</evidence>
<comment type="caution">
    <text evidence="3">The sequence shown here is derived from an EMBL/GenBank/DDBJ whole genome shotgun (WGS) entry which is preliminary data.</text>
</comment>
<organism evidence="3 4">
    <name type="scientific">Sulfobacillus benefaciens</name>
    <dbReference type="NCBI Taxonomy" id="453960"/>
    <lineage>
        <taxon>Bacteria</taxon>
        <taxon>Bacillati</taxon>
        <taxon>Bacillota</taxon>
        <taxon>Clostridia</taxon>
        <taxon>Eubacteriales</taxon>
        <taxon>Clostridiales Family XVII. Incertae Sedis</taxon>
        <taxon>Sulfobacillus</taxon>
    </lineage>
</organism>
<dbReference type="InterPro" id="IPR053830">
    <property type="entry name" value="DUF6922"/>
</dbReference>
<accession>A0A2T2XH52</accession>
<gene>
    <name evidence="3" type="ORF">C7B46_08205</name>
</gene>
<evidence type="ECO:0000313" key="4">
    <source>
        <dbReference type="Proteomes" id="UP000242972"/>
    </source>
</evidence>
<evidence type="ECO:0000313" key="3">
    <source>
        <dbReference type="EMBL" id="PSR33819.1"/>
    </source>
</evidence>
<proteinExistence type="predicted"/>
<feature type="domain" description="DUF6922" evidence="2">
    <location>
        <begin position="9"/>
        <end position="55"/>
    </location>
</feature>